<dbReference type="EMBL" id="BSTG01000001">
    <property type="protein sequence ID" value="GLY56963.1"/>
    <property type="molecule type" value="Genomic_DNA"/>
</dbReference>
<evidence type="ECO:0000313" key="3">
    <source>
        <dbReference type="Proteomes" id="UP001165168"/>
    </source>
</evidence>
<comment type="caution">
    <text evidence="2">The sequence shown here is derived from an EMBL/GenBank/DDBJ whole genome shotgun (WGS) entry which is preliminary data.</text>
</comment>
<organism evidence="2 3">
    <name type="scientific">Cellulosimicrobium cellulans</name>
    <name type="common">Arthrobacter luteus</name>
    <dbReference type="NCBI Taxonomy" id="1710"/>
    <lineage>
        <taxon>Bacteria</taxon>
        <taxon>Bacillati</taxon>
        <taxon>Actinomycetota</taxon>
        <taxon>Actinomycetes</taxon>
        <taxon>Micrococcales</taxon>
        <taxon>Promicromonosporaceae</taxon>
        <taxon>Cellulosimicrobium</taxon>
    </lineage>
</organism>
<protein>
    <submittedName>
        <fullName evidence="2">Uncharacterized protein</fullName>
    </submittedName>
</protein>
<feature type="compositionally biased region" description="Basic and acidic residues" evidence="1">
    <location>
        <begin position="35"/>
        <end position="49"/>
    </location>
</feature>
<dbReference type="AlphaFoldDB" id="A0AAV5P5V3"/>
<sequence length="89" mass="9501">MGDGRCRFHDGVVVAAGRSVRTGVAETVMAVLRLEPRGGGARDDRRTTDPHGGGPVRSDPAVAPKEERRPGHAGYASADQVLRQPERFP</sequence>
<gene>
    <name evidence="2" type="ORF">Ccel01_15650</name>
</gene>
<feature type="region of interest" description="Disordered" evidence="1">
    <location>
        <begin position="35"/>
        <end position="89"/>
    </location>
</feature>
<proteinExistence type="predicted"/>
<dbReference type="Proteomes" id="UP001165168">
    <property type="component" value="Unassembled WGS sequence"/>
</dbReference>
<evidence type="ECO:0000313" key="2">
    <source>
        <dbReference type="EMBL" id="GLY56963.1"/>
    </source>
</evidence>
<accession>A0AAV5P5V3</accession>
<name>A0AAV5P5V3_CELCE</name>
<reference evidence="2" key="1">
    <citation type="submission" date="2023-03" db="EMBL/GenBank/DDBJ databases">
        <title>Cellulosimicrobium cellulans NBRC 103059.</title>
        <authorList>
            <person name="Ichikawa N."/>
            <person name="Sato H."/>
            <person name="Tonouchi N."/>
        </authorList>
    </citation>
    <scope>NUCLEOTIDE SEQUENCE</scope>
    <source>
        <strain evidence="2">NBRC 103059</strain>
    </source>
</reference>
<evidence type="ECO:0000256" key="1">
    <source>
        <dbReference type="SAM" id="MobiDB-lite"/>
    </source>
</evidence>